<feature type="transmembrane region" description="Helical" evidence="1">
    <location>
        <begin position="62"/>
        <end position="85"/>
    </location>
</feature>
<evidence type="ECO:0000313" key="3">
    <source>
        <dbReference type="Proteomes" id="UP000007726"/>
    </source>
</evidence>
<organism evidence="2 3">
    <name type="scientific">Desulfitobacterium hafniense (strain DSM 10664 / DCB-2)</name>
    <dbReference type="NCBI Taxonomy" id="272564"/>
    <lineage>
        <taxon>Bacteria</taxon>
        <taxon>Bacillati</taxon>
        <taxon>Bacillota</taxon>
        <taxon>Clostridia</taxon>
        <taxon>Eubacteriales</taxon>
        <taxon>Desulfitobacteriaceae</taxon>
        <taxon>Desulfitobacterium</taxon>
    </lineage>
</organism>
<dbReference type="KEGG" id="dhd:Dhaf_0697"/>
<protein>
    <submittedName>
        <fullName evidence="2">Uncharacterized protein</fullName>
    </submittedName>
</protein>
<gene>
    <name evidence="2" type="ordered locus">Dhaf_0697</name>
</gene>
<reference evidence="2 3" key="1">
    <citation type="journal article" date="2012" name="BMC Microbiol.">
        <title>Genome sequence of Desulfitobacterium hafniense DCB-2, a Gram-positive anaerobe capable of dehalogenation and metal reduction.</title>
        <authorList>
            <person name="Kim S.H."/>
            <person name="Harzman C."/>
            <person name="Davis J.K."/>
            <person name="Hutcheson R."/>
            <person name="Broderick J.B."/>
            <person name="Marsh T.L."/>
            <person name="Tiedje J.M."/>
        </authorList>
    </citation>
    <scope>NUCLEOTIDE SEQUENCE [LARGE SCALE GENOMIC DNA]</scope>
    <source>
        <strain evidence="3">DSM 10664 / DCB-2</strain>
    </source>
</reference>
<keyword evidence="1" id="KW-0472">Membrane</keyword>
<sequence>MEIVFMFFGMLMLLIQYGIWRYSKSKGKDTIPIQICGFLANFLLIFTLAWGYASLLEHEYQAVAMGFVFFGGLTLIPTIITYRLLNPSLKKTKDRSETLST</sequence>
<dbReference type="HOGENOM" id="CLU_2232152_0_0_9"/>
<dbReference type="Proteomes" id="UP000007726">
    <property type="component" value="Chromosome"/>
</dbReference>
<accession>B8FVX5</accession>
<name>B8FVX5_DESHD</name>
<feature type="transmembrane region" description="Helical" evidence="1">
    <location>
        <begin position="35"/>
        <end position="56"/>
    </location>
</feature>
<evidence type="ECO:0000256" key="1">
    <source>
        <dbReference type="SAM" id="Phobius"/>
    </source>
</evidence>
<dbReference type="RefSeq" id="WP_015942956.1">
    <property type="nucleotide sequence ID" value="NC_011830.1"/>
</dbReference>
<dbReference type="EMBL" id="CP001336">
    <property type="protein sequence ID" value="ACL18761.1"/>
    <property type="molecule type" value="Genomic_DNA"/>
</dbReference>
<feature type="transmembrane region" description="Helical" evidence="1">
    <location>
        <begin position="6"/>
        <end position="23"/>
    </location>
</feature>
<proteinExistence type="predicted"/>
<dbReference type="AlphaFoldDB" id="B8FVX5"/>
<keyword evidence="1" id="KW-1133">Transmembrane helix</keyword>
<keyword evidence="1" id="KW-0812">Transmembrane</keyword>
<evidence type="ECO:0000313" key="2">
    <source>
        <dbReference type="EMBL" id="ACL18761.1"/>
    </source>
</evidence>